<proteinExistence type="predicted"/>
<dbReference type="PANTHER" id="PTHR19372:SF7">
    <property type="entry name" value="SULFITE OXIDASE, MITOCHONDRIAL"/>
    <property type="match status" value="1"/>
</dbReference>
<keyword evidence="1" id="KW-0812">Transmembrane</keyword>
<sequence>MERSQTPVRVGALHGLLAAALGTGAAHLVAALVDPAASPVLAVGSTVIDATPTPVKEWAVSTFGTADKPILVGSVAVVTLLLAALAGVLHRTRPVLGLGLLAALTALAGAAALSRPAAGPAAVLPSVVAGVLGCATLAWLAARREADTWAAPGQPARRGVLAAGGAGVAAAALGGGGQVVTARRRVPEIALPEPTTSPRPLPAGIEGTHEGVSPFVTPRDAFYRVDTALTVPRVDPKDWQLVIDGDVERPLTLSFDELLELPMIEKDITMTCVSNEVGGGYVGSARWLGVPTRTLLERVGVRPGADQVLSTSVEGMTISTPVQALMDDRDALVVVGMDGAPLPREHGFPVRLVTPGLYGFVGATKWLTKMTLTTYAAQSAYWTDRDWATDAPVLTQSRIDTPKPLDPIPAGSTVIGGVAWAQQRGIERVEVRVDDGEWQRATLGPDAGIDYWRQWYLPWKATPGRHDIAVRATDETGYTQTTERATPFPKGATGLHTIAVVVT</sequence>
<dbReference type="InterPro" id="IPR014756">
    <property type="entry name" value="Ig_E-set"/>
</dbReference>
<dbReference type="RefSeq" id="WP_068273365.1">
    <property type="nucleotide sequence ID" value="NZ_LQZG01000002.1"/>
</dbReference>
<dbReference type="Pfam" id="PF00174">
    <property type="entry name" value="Oxidored_molyb"/>
    <property type="match status" value="1"/>
</dbReference>
<accession>A0A176QD83</accession>
<dbReference type="SUPFAM" id="SSF56524">
    <property type="entry name" value="Oxidoreductase molybdopterin-binding domain"/>
    <property type="match status" value="1"/>
</dbReference>
<dbReference type="STRING" id="262209.AWH69_06635"/>
<keyword evidence="1" id="KW-0472">Membrane</keyword>
<dbReference type="SUPFAM" id="SSF81296">
    <property type="entry name" value="E set domains"/>
    <property type="match status" value="1"/>
</dbReference>
<keyword evidence="5" id="KW-1185">Reference proteome</keyword>
<reference evidence="4 5" key="1">
    <citation type="submission" date="2016-01" db="EMBL/GenBank/DDBJ databases">
        <title>Janibacter melonis strain CD11_4 genome sequencing and assembly.</title>
        <authorList>
            <person name="Nair G.R."/>
            <person name="Kaur G."/>
            <person name="Chander A.M."/>
            <person name="Mayilraj S."/>
        </authorList>
    </citation>
    <scope>NUCLEOTIDE SEQUENCE [LARGE SCALE GENOMIC DNA]</scope>
    <source>
        <strain evidence="4 5">CD11-4</strain>
    </source>
</reference>
<evidence type="ECO:0000259" key="3">
    <source>
        <dbReference type="Pfam" id="PF00174"/>
    </source>
</evidence>
<feature type="transmembrane region" description="Helical" evidence="1">
    <location>
        <begin position="95"/>
        <end position="113"/>
    </location>
</feature>
<protein>
    <submittedName>
        <fullName evidence="4">Oxidoreductase</fullName>
    </submittedName>
</protein>
<feature type="transmembrane region" description="Helical" evidence="1">
    <location>
        <begin position="70"/>
        <end position="88"/>
    </location>
</feature>
<keyword evidence="1" id="KW-1133">Transmembrane helix</keyword>
<dbReference type="GO" id="GO:0008482">
    <property type="term" value="F:sulfite oxidase activity"/>
    <property type="evidence" value="ECO:0007669"/>
    <property type="project" value="TreeGrafter"/>
</dbReference>
<dbReference type="GO" id="GO:0043546">
    <property type="term" value="F:molybdopterin cofactor binding"/>
    <property type="evidence" value="ECO:0007669"/>
    <property type="project" value="TreeGrafter"/>
</dbReference>
<dbReference type="GO" id="GO:0006790">
    <property type="term" value="P:sulfur compound metabolic process"/>
    <property type="evidence" value="ECO:0007669"/>
    <property type="project" value="TreeGrafter"/>
</dbReference>
<organism evidence="4 5">
    <name type="scientific">Janibacter melonis</name>
    <dbReference type="NCBI Taxonomy" id="262209"/>
    <lineage>
        <taxon>Bacteria</taxon>
        <taxon>Bacillati</taxon>
        <taxon>Actinomycetota</taxon>
        <taxon>Actinomycetes</taxon>
        <taxon>Micrococcales</taxon>
        <taxon>Intrasporangiaceae</taxon>
        <taxon>Janibacter</taxon>
    </lineage>
</organism>
<feature type="transmembrane region" description="Helical" evidence="1">
    <location>
        <begin position="160"/>
        <end position="180"/>
    </location>
</feature>
<comment type="caution">
    <text evidence="4">The sequence shown here is derived from an EMBL/GenBank/DDBJ whole genome shotgun (WGS) entry which is preliminary data.</text>
</comment>
<evidence type="ECO:0000256" key="1">
    <source>
        <dbReference type="SAM" id="Phobius"/>
    </source>
</evidence>
<keyword evidence="2" id="KW-0732">Signal</keyword>
<gene>
    <name evidence="4" type="ORF">AWH69_06635</name>
</gene>
<feature type="chain" id="PRO_5039561825" evidence="2">
    <location>
        <begin position="26"/>
        <end position="503"/>
    </location>
</feature>
<dbReference type="Gene3D" id="3.90.420.10">
    <property type="entry name" value="Oxidoreductase, molybdopterin-binding domain"/>
    <property type="match status" value="1"/>
</dbReference>
<feature type="domain" description="Oxidoreductase molybdopterin-binding" evidence="3">
    <location>
        <begin position="229"/>
        <end position="379"/>
    </location>
</feature>
<dbReference type="InterPro" id="IPR000572">
    <property type="entry name" value="OxRdtase_Mopterin-bd_dom"/>
</dbReference>
<feature type="signal peptide" evidence="2">
    <location>
        <begin position="1"/>
        <end position="25"/>
    </location>
</feature>
<dbReference type="Gene3D" id="2.60.40.650">
    <property type="match status" value="1"/>
</dbReference>
<name>A0A176QD83_9MICO</name>
<evidence type="ECO:0000313" key="4">
    <source>
        <dbReference type="EMBL" id="OAB87718.1"/>
    </source>
</evidence>
<dbReference type="InterPro" id="IPR036374">
    <property type="entry name" value="OxRdtase_Mopterin-bd_sf"/>
</dbReference>
<dbReference type="PANTHER" id="PTHR19372">
    <property type="entry name" value="SULFITE REDUCTASE"/>
    <property type="match status" value="1"/>
</dbReference>
<dbReference type="Proteomes" id="UP000076976">
    <property type="component" value="Unassembled WGS sequence"/>
</dbReference>
<dbReference type="AlphaFoldDB" id="A0A176QD83"/>
<dbReference type="GO" id="GO:0020037">
    <property type="term" value="F:heme binding"/>
    <property type="evidence" value="ECO:0007669"/>
    <property type="project" value="TreeGrafter"/>
</dbReference>
<dbReference type="EMBL" id="LQZG01000002">
    <property type="protein sequence ID" value="OAB87718.1"/>
    <property type="molecule type" value="Genomic_DNA"/>
</dbReference>
<evidence type="ECO:0000256" key="2">
    <source>
        <dbReference type="SAM" id="SignalP"/>
    </source>
</evidence>
<feature type="transmembrane region" description="Helical" evidence="1">
    <location>
        <begin position="119"/>
        <end position="140"/>
    </location>
</feature>
<evidence type="ECO:0000313" key="5">
    <source>
        <dbReference type="Proteomes" id="UP000076976"/>
    </source>
</evidence>